<dbReference type="PANTHER" id="PTHR10492:SF101">
    <property type="entry name" value="ATP-DEPENDENT DNA HELICASE"/>
    <property type="match status" value="1"/>
</dbReference>
<dbReference type="Proteomes" id="UP000265520">
    <property type="component" value="Unassembled WGS sequence"/>
</dbReference>
<keyword evidence="1" id="KW-0234">DNA repair</keyword>
<comment type="caution">
    <text evidence="4">The sequence shown here is derived from an EMBL/GenBank/DDBJ whole genome shotgun (WGS) entry which is preliminary data.</text>
</comment>
<dbReference type="InterPro" id="IPR010285">
    <property type="entry name" value="DNA_helicase_pif1-like_DEAD"/>
</dbReference>
<dbReference type="InterPro" id="IPR027417">
    <property type="entry name" value="P-loop_NTPase"/>
</dbReference>
<keyword evidence="1 4" id="KW-0347">Helicase</keyword>
<evidence type="ECO:0000313" key="5">
    <source>
        <dbReference type="Proteomes" id="UP000265520"/>
    </source>
</evidence>
<dbReference type="GO" id="GO:0016887">
    <property type="term" value="F:ATP hydrolysis activity"/>
    <property type="evidence" value="ECO:0007669"/>
    <property type="project" value="RHEA"/>
</dbReference>
<evidence type="ECO:0000256" key="1">
    <source>
        <dbReference type="RuleBase" id="RU363044"/>
    </source>
</evidence>
<accession>A0A392MXV1</accession>
<keyword evidence="1" id="KW-0378">Hydrolase</keyword>
<dbReference type="GO" id="GO:0000723">
    <property type="term" value="P:telomere maintenance"/>
    <property type="evidence" value="ECO:0007669"/>
    <property type="project" value="InterPro"/>
</dbReference>
<keyword evidence="1" id="KW-0067">ATP-binding</keyword>
<dbReference type="GO" id="GO:0005524">
    <property type="term" value="F:ATP binding"/>
    <property type="evidence" value="ECO:0007669"/>
    <property type="project" value="UniProtKB-KW"/>
</dbReference>
<feature type="domain" description="DNA helicase Pif1-like 2B" evidence="3">
    <location>
        <begin position="191"/>
        <end position="237"/>
    </location>
</feature>
<dbReference type="EC" id="5.6.2.3" evidence="1"/>
<evidence type="ECO:0000259" key="2">
    <source>
        <dbReference type="Pfam" id="PF05970"/>
    </source>
</evidence>
<dbReference type="EMBL" id="LXQA010022471">
    <property type="protein sequence ID" value="MCH92341.1"/>
    <property type="molecule type" value="Genomic_DNA"/>
</dbReference>
<keyword evidence="1" id="KW-0547">Nucleotide-binding</keyword>
<keyword evidence="5" id="KW-1185">Reference proteome</keyword>
<dbReference type="GO" id="GO:0006281">
    <property type="term" value="P:DNA repair"/>
    <property type="evidence" value="ECO:0007669"/>
    <property type="project" value="UniProtKB-KW"/>
</dbReference>
<dbReference type="PANTHER" id="PTHR10492">
    <property type="match status" value="1"/>
</dbReference>
<organism evidence="4 5">
    <name type="scientific">Trifolium medium</name>
    <dbReference type="NCBI Taxonomy" id="97028"/>
    <lineage>
        <taxon>Eukaryota</taxon>
        <taxon>Viridiplantae</taxon>
        <taxon>Streptophyta</taxon>
        <taxon>Embryophyta</taxon>
        <taxon>Tracheophyta</taxon>
        <taxon>Spermatophyta</taxon>
        <taxon>Magnoliopsida</taxon>
        <taxon>eudicotyledons</taxon>
        <taxon>Gunneridae</taxon>
        <taxon>Pentapetalae</taxon>
        <taxon>rosids</taxon>
        <taxon>fabids</taxon>
        <taxon>Fabales</taxon>
        <taxon>Fabaceae</taxon>
        <taxon>Papilionoideae</taxon>
        <taxon>50 kb inversion clade</taxon>
        <taxon>NPAAA clade</taxon>
        <taxon>Hologalegina</taxon>
        <taxon>IRL clade</taxon>
        <taxon>Trifolieae</taxon>
        <taxon>Trifolium</taxon>
    </lineage>
</organism>
<keyword evidence="1" id="KW-0227">DNA damage</keyword>
<dbReference type="GO" id="GO:0006310">
    <property type="term" value="P:DNA recombination"/>
    <property type="evidence" value="ECO:0007669"/>
    <property type="project" value="UniProtKB-KW"/>
</dbReference>
<comment type="cofactor">
    <cofactor evidence="1">
        <name>Mg(2+)</name>
        <dbReference type="ChEBI" id="CHEBI:18420"/>
    </cofactor>
</comment>
<protein>
    <recommendedName>
        <fullName evidence="1">ATP-dependent DNA helicase</fullName>
        <ecNumber evidence="1">5.6.2.3</ecNumber>
    </recommendedName>
</protein>
<dbReference type="GO" id="GO:0043139">
    <property type="term" value="F:5'-3' DNA helicase activity"/>
    <property type="evidence" value="ECO:0007669"/>
    <property type="project" value="UniProtKB-EC"/>
</dbReference>
<name>A0A392MXV1_9FABA</name>
<reference evidence="4 5" key="1">
    <citation type="journal article" date="2018" name="Front. Plant Sci.">
        <title>Red Clover (Trifolium pratense) and Zigzag Clover (T. medium) - A Picture of Genomic Similarities and Differences.</title>
        <authorList>
            <person name="Dluhosova J."/>
            <person name="Istvanek J."/>
            <person name="Nedelnik J."/>
            <person name="Repkova J."/>
        </authorList>
    </citation>
    <scope>NUCLEOTIDE SEQUENCE [LARGE SCALE GENOMIC DNA]</scope>
    <source>
        <strain evidence="5">cv. 10/8</strain>
        <tissue evidence="4">Leaf</tissue>
    </source>
</reference>
<proteinExistence type="inferred from homology"/>
<dbReference type="InterPro" id="IPR049163">
    <property type="entry name" value="Pif1-like_2B_dom"/>
</dbReference>
<dbReference type="Pfam" id="PF05970">
    <property type="entry name" value="PIF1"/>
    <property type="match status" value="1"/>
</dbReference>
<dbReference type="AlphaFoldDB" id="A0A392MXV1"/>
<feature type="non-terminal residue" evidence="4">
    <location>
        <position position="320"/>
    </location>
</feature>
<dbReference type="Pfam" id="PF21530">
    <property type="entry name" value="Pif1_2B_dom"/>
    <property type="match status" value="1"/>
</dbReference>
<sequence>MRTVDESNQYKPFGGKVVVFGRGFRQILPVVRKGCRHDVVSASINSSELWQYCKVLTLSKNMRLTAPNSNEDYNEVKDFADWMLDIGNGKEGSNECGESTIHIPEDLLVTDSHNPLLSLVELTYPLLLQNMNNLKYYEERALLSPTHDAVDIVNDFVLSLIPGDEKEYLSADSTVLSDENCAVQADWFTPEFLNDMKCSGLPNHRLRLKIGVPVMLLRNIDQSNGLCNGTRLLINELCPNVIGATVITGKNIGDKIYIPRLSLIPSDPSFPFKFQRLQFPIALCFGMTINKSQGQSLSQVGLYLQRPVFTHGQFYVAISR</sequence>
<keyword evidence="1" id="KW-0233">DNA recombination</keyword>
<feature type="domain" description="DNA helicase Pif1-like DEAD-box helicase" evidence="2">
    <location>
        <begin position="1"/>
        <end position="92"/>
    </location>
</feature>
<evidence type="ECO:0000313" key="4">
    <source>
        <dbReference type="EMBL" id="MCH92341.1"/>
    </source>
</evidence>
<dbReference type="SUPFAM" id="SSF52540">
    <property type="entry name" value="P-loop containing nucleoside triphosphate hydrolases"/>
    <property type="match status" value="1"/>
</dbReference>
<comment type="catalytic activity">
    <reaction evidence="1">
        <text>ATP + H2O = ADP + phosphate + H(+)</text>
        <dbReference type="Rhea" id="RHEA:13065"/>
        <dbReference type="ChEBI" id="CHEBI:15377"/>
        <dbReference type="ChEBI" id="CHEBI:15378"/>
        <dbReference type="ChEBI" id="CHEBI:30616"/>
        <dbReference type="ChEBI" id="CHEBI:43474"/>
        <dbReference type="ChEBI" id="CHEBI:456216"/>
        <dbReference type="EC" id="5.6.2.3"/>
    </reaction>
</comment>
<evidence type="ECO:0000259" key="3">
    <source>
        <dbReference type="Pfam" id="PF21530"/>
    </source>
</evidence>
<dbReference type="CDD" id="cd18809">
    <property type="entry name" value="SF1_C_RecD"/>
    <property type="match status" value="1"/>
</dbReference>
<comment type="similarity">
    <text evidence="1">Belongs to the helicase family.</text>
</comment>
<gene>
    <name evidence="4" type="ORF">A2U01_0013278</name>
</gene>